<reference evidence="3" key="2">
    <citation type="submission" date="2020-06" db="EMBL/GenBank/DDBJ databases">
        <authorList>
            <person name="Sheffer M."/>
        </authorList>
    </citation>
    <scope>NUCLEOTIDE SEQUENCE</scope>
</reference>
<dbReference type="Proteomes" id="UP000807504">
    <property type="component" value="Unassembled WGS sequence"/>
</dbReference>
<feature type="domain" description="DUF7041" evidence="2">
    <location>
        <begin position="260"/>
        <end position="315"/>
    </location>
</feature>
<comment type="caution">
    <text evidence="3">The sequence shown here is derived from an EMBL/GenBank/DDBJ whole genome shotgun (WGS) entry which is preliminary data.</text>
</comment>
<feature type="region of interest" description="Disordered" evidence="1">
    <location>
        <begin position="200"/>
        <end position="226"/>
    </location>
</feature>
<keyword evidence="4" id="KW-1185">Reference proteome</keyword>
<feature type="domain" description="DUF7041" evidence="2">
    <location>
        <begin position="1"/>
        <end position="53"/>
    </location>
</feature>
<reference evidence="3" key="1">
    <citation type="journal article" date="2020" name="bioRxiv">
        <title>Chromosome-level reference genome of the European wasp spider Argiope bruennichi: a resource for studies on range expansion and evolutionary adaptation.</title>
        <authorList>
            <person name="Sheffer M.M."/>
            <person name="Hoppe A."/>
            <person name="Krehenwinkel H."/>
            <person name="Uhl G."/>
            <person name="Kuss A.W."/>
            <person name="Jensen L."/>
            <person name="Jensen C."/>
            <person name="Gillespie R.G."/>
            <person name="Hoff K.J."/>
            <person name="Prost S."/>
        </authorList>
    </citation>
    <scope>NUCLEOTIDE SEQUENCE</scope>
</reference>
<organism evidence="3 4">
    <name type="scientific">Argiope bruennichi</name>
    <name type="common">Wasp spider</name>
    <name type="synonym">Aranea bruennichi</name>
    <dbReference type="NCBI Taxonomy" id="94029"/>
    <lineage>
        <taxon>Eukaryota</taxon>
        <taxon>Metazoa</taxon>
        <taxon>Ecdysozoa</taxon>
        <taxon>Arthropoda</taxon>
        <taxon>Chelicerata</taxon>
        <taxon>Arachnida</taxon>
        <taxon>Araneae</taxon>
        <taxon>Araneomorphae</taxon>
        <taxon>Entelegynae</taxon>
        <taxon>Araneoidea</taxon>
        <taxon>Araneidae</taxon>
        <taxon>Argiope</taxon>
    </lineage>
</organism>
<evidence type="ECO:0000256" key="1">
    <source>
        <dbReference type="SAM" id="MobiDB-lite"/>
    </source>
</evidence>
<dbReference type="PANTHER" id="PTHR33327:SF3">
    <property type="entry name" value="RNA-DIRECTED DNA POLYMERASE"/>
    <property type="match status" value="1"/>
</dbReference>
<dbReference type="PANTHER" id="PTHR33327">
    <property type="entry name" value="ENDONUCLEASE"/>
    <property type="match status" value="1"/>
</dbReference>
<feature type="compositionally biased region" description="Polar residues" evidence="1">
    <location>
        <begin position="212"/>
        <end position="223"/>
    </location>
</feature>
<protein>
    <recommendedName>
        <fullName evidence="2">DUF7041 domain-containing protein</fullName>
    </recommendedName>
</protein>
<name>A0A8T0EAA7_ARGBR</name>
<accession>A0A8T0EAA7</accession>
<dbReference type="InterPro" id="IPR055469">
    <property type="entry name" value="DUF7041"/>
</dbReference>
<evidence type="ECO:0000259" key="2">
    <source>
        <dbReference type="Pfam" id="PF23055"/>
    </source>
</evidence>
<dbReference type="EMBL" id="JABXBU010002230">
    <property type="protein sequence ID" value="KAF8768398.1"/>
    <property type="molecule type" value="Genomic_DNA"/>
</dbReference>
<gene>
    <name evidence="3" type="ORF">HNY73_021222</name>
</gene>
<dbReference type="Pfam" id="PF23055">
    <property type="entry name" value="DUF7041"/>
    <property type="match status" value="2"/>
</dbReference>
<dbReference type="AlphaFoldDB" id="A0A8T0EAA7"/>
<proteinExistence type="predicted"/>
<sequence length="370" mass="42126">MYHHVVAAIETDVIAQVSDIILNPPEELMYEALKERLIEQFADSETHRLKLLLQELQLGGDRPTQLLCKMRDFSSKVPEDRLKNLWLQRLPTAVQQILAVNTCDLDALQRWQTRSWKFTDSSSIHLSKARIADCKLLPHTSKSSLNRSKISRIPEQNGEDNPEVQLVEDFREAILVHEDSTPVLEFVDRLEASIPRIGRRAPPTAVDKKQEPVTTTTSSSQGLAINPHLSYLHPTDHRISSSRLEKADEDRNAKAYHLKITKFNYCVAHIPPEAACIVHDIIINPDEEDPYQQLKSESIKRCGESKSQEIRNLLTGEQLGDQKPSELLLVMQRHAESRHISDVLLLELFFQQMPINVQFILPAITPPNAT</sequence>
<evidence type="ECO:0000313" key="4">
    <source>
        <dbReference type="Proteomes" id="UP000807504"/>
    </source>
</evidence>
<evidence type="ECO:0000313" key="3">
    <source>
        <dbReference type="EMBL" id="KAF8768398.1"/>
    </source>
</evidence>